<evidence type="ECO:0000313" key="4">
    <source>
        <dbReference type="Proteomes" id="UP001595859"/>
    </source>
</evidence>
<keyword evidence="4" id="KW-1185">Reference proteome</keyword>
<dbReference type="EMBL" id="JBHSIS010000006">
    <property type="protein sequence ID" value="MFC4854894.1"/>
    <property type="molecule type" value="Genomic_DNA"/>
</dbReference>
<organism evidence="3 4">
    <name type="scientific">Actinophytocola glycyrrhizae</name>
    <dbReference type="NCBI Taxonomy" id="2044873"/>
    <lineage>
        <taxon>Bacteria</taxon>
        <taxon>Bacillati</taxon>
        <taxon>Actinomycetota</taxon>
        <taxon>Actinomycetes</taxon>
        <taxon>Pseudonocardiales</taxon>
        <taxon>Pseudonocardiaceae</taxon>
    </lineage>
</organism>
<reference evidence="4" key="1">
    <citation type="journal article" date="2019" name="Int. J. Syst. Evol. Microbiol.">
        <title>The Global Catalogue of Microorganisms (GCM) 10K type strain sequencing project: providing services to taxonomists for standard genome sequencing and annotation.</title>
        <authorList>
            <consortium name="The Broad Institute Genomics Platform"/>
            <consortium name="The Broad Institute Genome Sequencing Center for Infectious Disease"/>
            <person name="Wu L."/>
            <person name="Ma J."/>
        </authorList>
    </citation>
    <scope>NUCLEOTIDE SEQUENCE [LARGE SCALE GENOMIC DNA]</scope>
    <source>
        <strain evidence="4">ZS-22-S1</strain>
    </source>
</reference>
<dbReference type="InterPro" id="IPR002696">
    <property type="entry name" value="Membr_insert_effic_factor_YidD"/>
</dbReference>
<keyword evidence="1" id="KW-1003">Cell membrane</keyword>
<sequence>MTTTHDTEHGTATRRPGPVARVLLVPVNFYRRWISPVLPPSCRFEPSCSAYAVEALTTHGALRGFWLTVRRLLRCGPWHPGGYDPVPEKQSPTVRSAGSANEDLEAPAAAGQEHHSAAKE</sequence>
<dbReference type="SMART" id="SM01234">
    <property type="entry name" value="Haemolytic"/>
    <property type="match status" value="1"/>
</dbReference>
<dbReference type="PANTHER" id="PTHR33383:SF1">
    <property type="entry name" value="MEMBRANE PROTEIN INSERTION EFFICIENCY FACTOR-RELATED"/>
    <property type="match status" value="1"/>
</dbReference>
<comment type="caution">
    <text evidence="3">The sequence shown here is derived from an EMBL/GenBank/DDBJ whole genome shotgun (WGS) entry which is preliminary data.</text>
</comment>
<gene>
    <name evidence="3" type="primary">yidD</name>
    <name evidence="3" type="ORF">ACFPCV_15425</name>
</gene>
<comment type="subcellular location">
    <subcellularLocation>
        <location evidence="1">Cell membrane</location>
        <topology evidence="1">Peripheral membrane protein</topology>
        <orientation evidence="1">Cytoplasmic side</orientation>
    </subcellularLocation>
</comment>
<dbReference type="HAMAP" id="MF_00386">
    <property type="entry name" value="UPF0161_YidD"/>
    <property type="match status" value="1"/>
</dbReference>
<dbReference type="RefSeq" id="WP_378056812.1">
    <property type="nucleotide sequence ID" value="NZ_JBHSIS010000006.1"/>
</dbReference>
<feature type="compositionally biased region" description="Polar residues" evidence="2">
    <location>
        <begin position="90"/>
        <end position="99"/>
    </location>
</feature>
<comment type="function">
    <text evidence="1">Could be involved in insertion of integral membrane proteins into the membrane.</text>
</comment>
<evidence type="ECO:0000313" key="3">
    <source>
        <dbReference type="EMBL" id="MFC4854894.1"/>
    </source>
</evidence>
<proteinExistence type="inferred from homology"/>
<evidence type="ECO:0000256" key="2">
    <source>
        <dbReference type="SAM" id="MobiDB-lite"/>
    </source>
</evidence>
<dbReference type="Proteomes" id="UP001595859">
    <property type="component" value="Unassembled WGS sequence"/>
</dbReference>
<dbReference type="Pfam" id="PF01809">
    <property type="entry name" value="YidD"/>
    <property type="match status" value="1"/>
</dbReference>
<protein>
    <recommendedName>
        <fullName evidence="1">Putative membrane protein insertion efficiency factor</fullName>
    </recommendedName>
</protein>
<name>A0ABV9S1U9_9PSEU</name>
<evidence type="ECO:0000256" key="1">
    <source>
        <dbReference type="HAMAP-Rule" id="MF_00386"/>
    </source>
</evidence>
<comment type="similarity">
    <text evidence="1">Belongs to the UPF0161 family.</text>
</comment>
<accession>A0ABV9S1U9</accession>
<keyword evidence="1" id="KW-0472">Membrane</keyword>
<feature type="region of interest" description="Disordered" evidence="2">
    <location>
        <begin position="80"/>
        <end position="120"/>
    </location>
</feature>
<dbReference type="NCBIfam" id="TIGR00278">
    <property type="entry name" value="membrane protein insertion efficiency factor YidD"/>
    <property type="match status" value="1"/>
</dbReference>
<dbReference type="PANTHER" id="PTHR33383">
    <property type="entry name" value="MEMBRANE PROTEIN INSERTION EFFICIENCY FACTOR-RELATED"/>
    <property type="match status" value="1"/>
</dbReference>